<evidence type="ECO:0000256" key="5">
    <source>
        <dbReference type="PROSITE-ProRule" id="PRU00277"/>
    </source>
</evidence>
<reference evidence="10 11" key="1">
    <citation type="submission" date="2017-09" db="EMBL/GenBank/DDBJ databases">
        <title>Depth-based differentiation of microbial function through sediment-hosted aquifers and enrichment of novel symbionts in the deep terrestrial subsurface.</title>
        <authorList>
            <person name="Probst A.J."/>
            <person name="Ladd B."/>
            <person name="Jarett J.K."/>
            <person name="Geller-Mcgrath D.E."/>
            <person name="Sieber C.M."/>
            <person name="Emerson J.B."/>
            <person name="Anantharaman K."/>
            <person name="Thomas B.C."/>
            <person name="Malmstrom R."/>
            <person name="Stieglmeier M."/>
            <person name="Klingl A."/>
            <person name="Woyke T."/>
            <person name="Ryan C.M."/>
            <person name="Banfield J.F."/>
        </authorList>
    </citation>
    <scope>NUCLEOTIDE SEQUENCE [LARGE SCALE GENOMIC DNA]</scope>
    <source>
        <strain evidence="10">CG11_big_fil_rev_8_21_14_0_20_44_10</strain>
    </source>
</reference>
<evidence type="ECO:0000256" key="6">
    <source>
        <dbReference type="RuleBase" id="RU003915"/>
    </source>
</evidence>
<dbReference type="PROSITE" id="PS50059">
    <property type="entry name" value="FKBP_PPIASE"/>
    <property type="match status" value="1"/>
</dbReference>
<evidence type="ECO:0000313" key="10">
    <source>
        <dbReference type="EMBL" id="PIQ74034.1"/>
    </source>
</evidence>
<feature type="compositionally biased region" description="Polar residues" evidence="7">
    <location>
        <begin position="47"/>
        <end position="61"/>
    </location>
</feature>
<feature type="compositionally biased region" description="Polar residues" evidence="7">
    <location>
        <begin position="30"/>
        <end position="39"/>
    </location>
</feature>
<feature type="region of interest" description="Disordered" evidence="7">
    <location>
        <begin position="30"/>
        <end position="61"/>
    </location>
</feature>
<comment type="caution">
    <text evidence="10">The sequence shown here is derived from an EMBL/GenBank/DDBJ whole genome shotgun (WGS) entry which is preliminary data.</text>
</comment>
<keyword evidence="4 5" id="KW-0413">Isomerase</keyword>
<gene>
    <name evidence="10" type="ORF">COV85_04295</name>
</gene>
<dbReference type="InterPro" id="IPR046357">
    <property type="entry name" value="PPIase_dom_sf"/>
</dbReference>
<evidence type="ECO:0000256" key="2">
    <source>
        <dbReference type="ARBA" id="ARBA00006577"/>
    </source>
</evidence>
<dbReference type="Gene3D" id="3.10.50.40">
    <property type="match status" value="1"/>
</dbReference>
<keyword evidence="8" id="KW-1133">Transmembrane helix</keyword>
<organism evidence="10 11">
    <name type="scientific">Candidatus Portnoybacteria bacterium CG11_big_fil_rev_8_21_14_0_20_44_10</name>
    <dbReference type="NCBI Taxonomy" id="1974818"/>
    <lineage>
        <taxon>Bacteria</taxon>
        <taxon>Candidatus Portnoyibacteriota</taxon>
    </lineage>
</organism>
<feature type="domain" description="PPIase FKBP-type" evidence="9">
    <location>
        <begin position="103"/>
        <end position="190"/>
    </location>
</feature>
<feature type="transmembrane region" description="Helical" evidence="8">
    <location>
        <begin position="7"/>
        <end position="25"/>
    </location>
</feature>
<dbReference type="Pfam" id="PF00254">
    <property type="entry name" value="FKBP_C"/>
    <property type="match status" value="1"/>
</dbReference>
<dbReference type="EMBL" id="PCVN01000115">
    <property type="protein sequence ID" value="PIQ74034.1"/>
    <property type="molecule type" value="Genomic_DNA"/>
</dbReference>
<evidence type="ECO:0000259" key="9">
    <source>
        <dbReference type="PROSITE" id="PS50059"/>
    </source>
</evidence>
<sequence>MSEKTQIIIFLIIILLVVVVAVYYFRESENNQPNGQANKQAAEDQLAESQATGSQPDDNQTLTVSEMNQQKNSAASADNSVVETNSLDIKTLREGTGESAKAGDELEVHYTGTLKDGTKFDSSRDRGVPFNFTLGAGQVIRGWDYGMIGMKVGEIRKLTIPAELGYGSADMGTIPPNSTLIFEAELLKIN</sequence>
<dbReference type="AlphaFoldDB" id="A0A2H0KRK0"/>
<dbReference type="Proteomes" id="UP000231550">
    <property type="component" value="Unassembled WGS sequence"/>
</dbReference>
<dbReference type="EC" id="5.2.1.8" evidence="6"/>
<dbReference type="InterPro" id="IPR001179">
    <property type="entry name" value="PPIase_FKBP_dom"/>
</dbReference>
<dbReference type="PANTHER" id="PTHR43811">
    <property type="entry name" value="FKBP-TYPE PEPTIDYL-PROLYL CIS-TRANS ISOMERASE FKPA"/>
    <property type="match status" value="1"/>
</dbReference>
<keyword evidence="3 5" id="KW-0697">Rotamase</keyword>
<comment type="similarity">
    <text evidence="2 6">Belongs to the FKBP-type PPIase family.</text>
</comment>
<protein>
    <recommendedName>
        <fullName evidence="6">Peptidyl-prolyl cis-trans isomerase</fullName>
        <ecNumber evidence="6">5.2.1.8</ecNumber>
    </recommendedName>
</protein>
<name>A0A2H0KRK0_9BACT</name>
<dbReference type="PANTHER" id="PTHR43811:SF19">
    <property type="entry name" value="39 KDA FK506-BINDING NUCLEAR PROTEIN"/>
    <property type="match status" value="1"/>
</dbReference>
<dbReference type="SUPFAM" id="SSF54534">
    <property type="entry name" value="FKBP-like"/>
    <property type="match status" value="1"/>
</dbReference>
<evidence type="ECO:0000256" key="8">
    <source>
        <dbReference type="SAM" id="Phobius"/>
    </source>
</evidence>
<evidence type="ECO:0000256" key="3">
    <source>
        <dbReference type="ARBA" id="ARBA00023110"/>
    </source>
</evidence>
<proteinExistence type="inferred from homology"/>
<evidence type="ECO:0000313" key="11">
    <source>
        <dbReference type="Proteomes" id="UP000231550"/>
    </source>
</evidence>
<evidence type="ECO:0000256" key="1">
    <source>
        <dbReference type="ARBA" id="ARBA00000971"/>
    </source>
</evidence>
<dbReference type="GO" id="GO:0003755">
    <property type="term" value="F:peptidyl-prolyl cis-trans isomerase activity"/>
    <property type="evidence" value="ECO:0007669"/>
    <property type="project" value="UniProtKB-UniRule"/>
</dbReference>
<keyword evidence="8" id="KW-0812">Transmembrane</keyword>
<keyword evidence="8" id="KW-0472">Membrane</keyword>
<evidence type="ECO:0000256" key="4">
    <source>
        <dbReference type="ARBA" id="ARBA00023235"/>
    </source>
</evidence>
<accession>A0A2H0KRK0</accession>
<evidence type="ECO:0000256" key="7">
    <source>
        <dbReference type="SAM" id="MobiDB-lite"/>
    </source>
</evidence>
<dbReference type="FunFam" id="3.10.50.40:FF:000006">
    <property type="entry name" value="Peptidyl-prolyl cis-trans isomerase"/>
    <property type="match status" value="1"/>
</dbReference>
<comment type="catalytic activity">
    <reaction evidence="1 5 6">
        <text>[protein]-peptidylproline (omega=180) = [protein]-peptidylproline (omega=0)</text>
        <dbReference type="Rhea" id="RHEA:16237"/>
        <dbReference type="Rhea" id="RHEA-COMP:10747"/>
        <dbReference type="Rhea" id="RHEA-COMP:10748"/>
        <dbReference type="ChEBI" id="CHEBI:83833"/>
        <dbReference type="ChEBI" id="CHEBI:83834"/>
        <dbReference type="EC" id="5.2.1.8"/>
    </reaction>
</comment>